<proteinExistence type="predicted"/>
<dbReference type="STRING" id="573321.SAMN04488505_10461"/>
<protein>
    <submittedName>
        <fullName evidence="2">Uncharacterized protein</fullName>
    </submittedName>
</protein>
<organism evidence="2 3">
    <name type="scientific">Chitinophaga rupis</name>
    <dbReference type="NCBI Taxonomy" id="573321"/>
    <lineage>
        <taxon>Bacteria</taxon>
        <taxon>Pseudomonadati</taxon>
        <taxon>Bacteroidota</taxon>
        <taxon>Chitinophagia</taxon>
        <taxon>Chitinophagales</taxon>
        <taxon>Chitinophagaceae</taxon>
        <taxon>Chitinophaga</taxon>
    </lineage>
</organism>
<feature type="signal peptide" evidence="1">
    <location>
        <begin position="1"/>
        <end position="21"/>
    </location>
</feature>
<evidence type="ECO:0000313" key="3">
    <source>
        <dbReference type="Proteomes" id="UP000198984"/>
    </source>
</evidence>
<accession>A0A1H7XFY1</accession>
<evidence type="ECO:0000313" key="2">
    <source>
        <dbReference type="EMBL" id="SEM32575.1"/>
    </source>
</evidence>
<name>A0A1H7XFY1_9BACT</name>
<gene>
    <name evidence="2" type="ORF">SAMN04488505_10461</name>
</gene>
<dbReference type="AlphaFoldDB" id="A0A1H7XFY1"/>
<sequence length="66" mass="7147">MKKTCIFLGFALAAVCSWVPGSSTPCEVSPTFLNGKCKAEYIEGHAYYYCGSPIATEKPNCTAYVQ</sequence>
<evidence type="ECO:0000256" key="1">
    <source>
        <dbReference type="SAM" id="SignalP"/>
    </source>
</evidence>
<keyword evidence="3" id="KW-1185">Reference proteome</keyword>
<reference evidence="2 3" key="1">
    <citation type="submission" date="2016-10" db="EMBL/GenBank/DDBJ databases">
        <authorList>
            <person name="de Groot N.N."/>
        </authorList>
    </citation>
    <scope>NUCLEOTIDE SEQUENCE [LARGE SCALE GENOMIC DNA]</scope>
    <source>
        <strain evidence="2 3">DSM 21039</strain>
    </source>
</reference>
<feature type="chain" id="PRO_5011668795" evidence="1">
    <location>
        <begin position="22"/>
        <end position="66"/>
    </location>
</feature>
<dbReference type="Proteomes" id="UP000198984">
    <property type="component" value="Unassembled WGS sequence"/>
</dbReference>
<dbReference type="EMBL" id="FOBB01000004">
    <property type="protein sequence ID" value="SEM32575.1"/>
    <property type="molecule type" value="Genomic_DNA"/>
</dbReference>
<keyword evidence="1" id="KW-0732">Signal</keyword>